<sequence>MPIKNRLLEIRLKLGYKNVKDFADFLGLGKSNYSLIENNKKQRRPPHGGIKEIINKLNEIGLMKL</sequence>
<keyword evidence="2" id="KW-1185">Reference proteome</keyword>
<proteinExistence type="predicted"/>
<dbReference type="InterPro" id="IPR010982">
    <property type="entry name" value="Lambda_DNA-bd_dom_sf"/>
</dbReference>
<evidence type="ECO:0000313" key="2">
    <source>
        <dbReference type="Proteomes" id="UP000076603"/>
    </source>
</evidence>
<name>A0A162QPI0_9CLOT</name>
<gene>
    <name evidence="1" type="ORF">CLMAG_58820</name>
</gene>
<dbReference type="GO" id="GO:0003677">
    <property type="term" value="F:DNA binding"/>
    <property type="evidence" value="ECO:0007669"/>
    <property type="project" value="InterPro"/>
</dbReference>
<dbReference type="EMBL" id="LWAE01000014">
    <property type="protein sequence ID" value="KZL88789.1"/>
    <property type="molecule type" value="Genomic_DNA"/>
</dbReference>
<dbReference type="AlphaFoldDB" id="A0A162QPI0"/>
<dbReference type="RefSeq" id="WP_066630550.1">
    <property type="nucleotide sequence ID" value="NZ_FQXL01000077.1"/>
</dbReference>
<evidence type="ECO:0008006" key="3">
    <source>
        <dbReference type="Google" id="ProtNLM"/>
    </source>
</evidence>
<dbReference type="PATRIC" id="fig|1121326.3.peg.5948"/>
<dbReference type="SUPFAM" id="SSF47413">
    <property type="entry name" value="lambda repressor-like DNA-binding domains"/>
    <property type="match status" value="1"/>
</dbReference>
<protein>
    <recommendedName>
        <fullName evidence="3">Helix-turn-helix domain protein</fullName>
    </recommendedName>
</protein>
<dbReference type="Proteomes" id="UP000076603">
    <property type="component" value="Unassembled WGS sequence"/>
</dbReference>
<accession>A0A162QPI0</accession>
<evidence type="ECO:0000313" key="1">
    <source>
        <dbReference type="EMBL" id="KZL88789.1"/>
    </source>
</evidence>
<reference evidence="1 2" key="1">
    <citation type="submission" date="2016-04" db="EMBL/GenBank/DDBJ databases">
        <title>Genome sequence of Clostridium magnum DSM 2767.</title>
        <authorList>
            <person name="Poehlein A."/>
            <person name="Uhlig R."/>
            <person name="Fischer R."/>
            <person name="Bahl H."/>
            <person name="Daniel R."/>
        </authorList>
    </citation>
    <scope>NUCLEOTIDE SEQUENCE [LARGE SCALE GENOMIC DNA]</scope>
    <source>
        <strain evidence="1 2">DSM 2767</strain>
    </source>
</reference>
<dbReference type="STRING" id="1121326.CLMAG_58820"/>
<organism evidence="1 2">
    <name type="scientific">Clostridium magnum DSM 2767</name>
    <dbReference type="NCBI Taxonomy" id="1121326"/>
    <lineage>
        <taxon>Bacteria</taxon>
        <taxon>Bacillati</taxon>
        <taxon>Bacillota</taxon>
        <taxon>Clostridia</taxon>
        <taxon>Eubacteriales</taxon>
        <taxon>Clostridiaceae</taxon>
        <taxon>Clostridium</taxon>
    </lineage>
</organism>
<comment type="caution">
    <text evidence="1">The sequence shown here is derived from an EMBL/GenBank/DDBJ whole genome shotgun (WGS) entry which is preliminary data.</text>
</comment>